<gene>
    <name evidence="2" type="ORF">T265_03748</name>
</gene>
<name>A0A074ZQQ5_OPIVI</name>
<feature type="region of interest" description="Disordered" evidence="1">
    <location>
        <begin position="1"/>
        <end position="20"/>
    </location>
</feature>
<evidence type="ECO:0000313" key="2">
    <source>
        <dbReference type="EMBL" id="KER29733.1"/>
    </source>
</evidence>
<dbReference type="OrthoDB" id="10058156at2759"/>
<dbReference type="Proteomes" id="UP000054324">
    <property type="component" value="Unassembled WGS sequence"/>
</dbReference>
<evidence type="ECO:0000313" key="3">
    <source>
        <dbReference type="Proteomes" id="UP000054324"/>
    </source>
</evidence>
<dbReference type="EMBL" id="KL596673">
    <property type="protein sequence ID" value="KER29733.1"/>
    <property type="molecule type" value="Genomic_DNA"/>
</dbReference>
<dbReference type="RefSeq" id="XP_009166559.1">
    <property type="nucleotide sequence ID" value="XM_009168295.1"/>
</dbReference>
<dbReference type="AlphaFoldDB" id="A0A074ZQQ5"/>
<dbReference type="KEGG" id="ovi:T265_03748"/>
<dbReference type="GeneID" id="20317935"/>
<accession>A0A074ZQQ5</accession>
<sequence length="95" mass="10611">MNQRSVISATVRDATENDSVQQKAVEYQHSNWPQPEKSFSRIHVDFAGPINGQRFLVVDDEFNLEITGSQGRVCSWASQLVIVCFKCAAGIPSRL</sequence>
<proteinExistence type="predicted"/>
<protein>
    <submittedName>
        <fullName evidence="2">Uncharacterized protein</fullName>
    </submittedName>
</protein>
<reference evidence="2 3" key="1">
    <citation type="submission" date="2013-11" db="EMBL/GenBank/DDBJ databases">
        <title>Opisthorchis viverrini - life in the bile duct.</title>
        <authorList>
            <person name="Young N.D."/>
            <person name="Nagarajan N."/>
            <person name="Lin S.J."/>
            <person name="Korhonen P.K."/>
            <person name="Jex A.R."/>
            <person name="Hall R.S."/>
            <person name="Safavi-Hemami H."/>
            <person name="Kaewkong W."/>
            <person name="Bertrand D."/>
            <person name="Gao S."/>
            <person name="Seet Q."/>
            <person name="Wongkham S."/>
            <person name="Teh B.T."/>
            <person name="Wongkham C."/>
            <person name="Intapan P.M."/>
            <person name="Maleewong W."/>
            <person name="Yang X."/>
            <person name="Hu M."/>
            <person name="Wang Z."/>
            <person name="Hofmann A."/>
            <person name="Sternberg P.W."/>
            <person name="Tan P."/>
            <person name="Wang J."/>
            <person name="Gasser R.B."/>
        </authorList>
    </citation>
    <scope>NUCLEOTIDE SEQUENCE [LARGE SCALE GENOMIC DNA]</scope>
</reference>
<dbReference type="CTD" id="20317935"/>
<keyword evidence="3" id="KW-1185">Reference proteome</keyword>
<evidence type="ECO:0000256" key="1">
    <source>
        <dbReference type="SAM" id="MobiDB-lite"/>
    </source>
</evidence>
<organism evidence="2 3">
    <name type="scientific">Opisthorchis viverrini</name>
    <name type="common">Southeast Asian liver fluke</name>
    <dbReference type="NCBI Taxonomy" id="6198"/>
    <lineage>
        <taxon>Eukaryota</taxon>
        <taxon>Metazoa</taxon>
        <taxon>Spiralia</taxon>
        <taxon>Lophotrochozoa</taxon>
        <taxon>Platyhelminthes</taxon>
        <taxon>Trematoda</taxon>
        <taxon>Digenea</taxon>
        <taxon>Opisthorchiida</taxon>
        <taxon>Opisthorchiata</taxon>
        <taxon>Opisthorchiidae</taxon>
        <taxon>Opisthorchis</taxon>
    </lineage>
</organism>